<dbReference type="PANTHER" id="PTHR33052">
    <property type="entry name" value="DUF4228 DOMAIN PROTEIN-RELATED"/>
    <property type="match status" value="1"/>
</dbReference>
<protein>
    <recommendedName>
        <fullName evidence="4">DUF4228 domain protein</fullName>
    </recommendedName>
</protein>
<dbReference type="Proteomes" id="UP001341840">
    <property type="component" value="Unassembled WGS sequence"/>
</dbReference>
<dbReference type="EMBL" id="JASCZI010060491">
    <property type="protein sequence ID" value="MED6132821.1"/>
    <property type="molecule type" value="Genomic_DNA"/>
</dbReference>
<evidence type="ECO:0000256" key="1">
    <source>
        <dbReference type="SAM" id="MobiDB-lite"/>
    </source>
</evidence>
<feature type="compositionally biased region" description="Polar residues" evidence="1">
    <location>
        <begin position="122"/>
        <end position="131"/>
    </location>
</feature>
<sequence length="200" mass="21771">MGGCFSSRSCSKLSSVRLVHLSGYVEDFEEPISVSQVTGNPPKHFVCTSIQLLSSSSKPLKGDTQLQPGHVYFILPYSILQSEASPVDFATLAKRLNSIAKTRCEEKNKNKNKKKNKLNGKTSTATNSTSVFPGGDGEFSGVWSMSSPCRSPARIGAADQVAMAMAYGGRSPCRWKPILDTIKEKSFNRRSESDILNEAN</sequence>
<comment type="caution">
    <text evidence="2">The sequence shown here is derived from an EMBL/GenBank/DDBJ whole genome shotgun (WGS) entry which is preliminary data.</text>
</comment>
<gene>
    <name evidence="2" type="ORF">PIB30_022464</name>
</gene>
<keyword evidence="3" id="KW-1185">Reference proteome</keyword>
<dbReference type="Pfam" id="PF14009">
    <property type="entry name" value="PADRE"/>
    <property type="match status" value="1"/>
</dbReference>
<reference evidence="2 3" key="1">
    <citation type="journal article" date="2023" name="Plants (Basel)">
        <title>Bridging the Gap: Combining Genomics and Transcriptomics Approaches to Understand Stylosanthes scabra, an Orphan Legume from the Brazilian Caatinga.</title>
        <authorList>
            <person name="Ferreira-Neto J.R.C."/>
            <person name="da Silva M.D."/>
            <person name="Binneck E."/>
            <person name="de Melo N.F."/>
            <person name="da Silva R.H."/>
            <person name="de Melo A.L.T.M."/>
            <person name="Pandolfi V."/>
            <person name="Bustamante F.O."/>
            <person name="Brasileiro-Vidal A.C."/>
            <person name="Benko-Iseppon A.M."/>
        </authorList>
    </citation>
    <scope>NUCLEOTIDE SEQUENCE [LARGE SCALE GENOMIC DNA]</scope>
    <source>
        <tissue evidence="2">Leaves</tissue>
    </source>
</reference>
<name>A0ABU6S9G2_9FABA</name>
<dbReference type="InterPro" id="IPR025322">
    <property type="entry name" value="PADRE_dom"/>
</dbReference>
<proteinExistence type="predicted"/>
<evidence type="ECO:0000313" key="2">
    <source>
        <dbReference type="EMBL" id="MED6132821.1"/>
    </source>
</evidence>
<feature type="region of interest" description="Disordered" evidence="1">
    <location>
        <begin position="104"/>
        <end position="131"/>
    </location>
</feature>
<accession>A0ABU6S9G2</accession>
<evidence type="ECO:0000313" key="3">
    <source>
        <dbReference type="Proteomes" id="UP001341840"/>
    </source>
</evidence>
<organism evidence="2 3">
    <name type="scientific">Stylosanthes scabra</name>
    <dbReference type="NCBI Taxonomy" id="79078"/>
    <lineage>
        <taxon>Eukaryota</taxon>
        <taxon>Viridiplantae</taxon>
        <taxon>Streptophyta</taxon>
        <taxon>Embryophyta</taxon>
        <taxon>Tracheophyta</taxon>
        <taxon>Spermatophyta</taxon>
        <taxon>Magnoliopsida</taxon>
        <taxon>eudicotyledons</taxon>
        <taxon>Gunneridae</taxon>
        <taxon>Pentapetalae</taxon>
        <taxon>rosids</taxon>
        <taxon>fabids</taxon>
        <taxon>Fabales</taxon>
        <taxon>Fabaceae</taxon>
        <taxon>Papilionoideae</taxon>
        <taxon>50 kb inversion clade</taxon>
        <taxon>dalbergioids sensu lato</taxon>
        <taxon>Dalbergieae</taxon>
        <taxon>Pterocarpus clade</taxon>
        <taxon>Stylosanthes</taxon>
    </lineage>
</organism>
<evidence type="ECO:0008006" key="4">
    <source>
        <dbReference type="Google" id="ProtNLM"/>
    </source>
</evidence>